<keyword evidence="5" id="KW-1185">Reference proteome</keyword>
<evidence type="ECO:0000256" key="2">
    <source>
        <dbReference type="SAM" id="MobiDB-lite"/>
    </source>
</evidence>
<feature type="compositionally biased region" description="Polar residues" evidence="2">
    <location>
        <begin position="197"/>
        <end position="212"/>
    </location>
</feature>
<evidence type="ECO:0000313" key="5">
    <source>
        <dbReference type="Proteomes" id="UP000235034"/>
    </source>
</evidence>
<dbReference type="CDD" id="cd00060">
    <property type="entry name" value="FHA"/>
    <property type="match status" value="1"/>
</dbReference>
<sequence length="605" mass="63145">MKVKIVRNRQVGSQTLTVTATRGEEFDYARAQWLGMGQMAMLAFRYEANDRETLCYYDVTGSVPLQDAARSGLNDTVYMGALLSAAAVLGECESQGIAVVCVLWEPKHVFVGPDGGVRFALVPLFGADAGRKNTVHTLLAFLADGRRVRMQSQNGIGLQQALGGFLAQNPTVSAAQFNGFLASMGLISPVGAGRSSARPSFTQASSPTQAASPTIAAGARRAPVDDDPFGATIVGDAPGANAVAANAPAQSPLQQLRGVADLTGGTGSGFTGSYTGTGSGFTGSTGPTESFGQRPMPQPVISDETVASSLPRRTMPDSGQSGADETVASVLPRHTQPTQPAQSTEQALPSPVKPPQTAEPSRPVEPVATPQPVRTPEPVPSRPVAPSMPPSHAQTAPSMPAREPAHARTETTPNHASTPEPAPESTPKPVHMPEPTPEAVSTQARHAPQRDFSAVLNGDKPRPQSVYKPVIRTNPAAQTTGAAASRSDSDNSEGETSLFGATEHDGFEVTRLRDGRRLTATGAIARKATIGRSKTADLHMGGNTNVSRIHATIEVMGDGRFSITDNDSANGTSVRGREMAPGGTEYLSSGEDFALADDTFVIRAL</sequence>
<comment type="caution">
    <text evidence="4">The sequence shown here is derived from an EMBL/GenBank/DDBJ whole genome shotgun (WGS) entry which is preliminary data.</text>
</comment>
<protein>
    <submittedName>
        <fullName evidence="4">FHA domain-containing protein</fullName>
    </submittedName>
</protein>
<dbReference type="AlphaFoldDB" id="A0A2N5J6L4"/>
<feature type="region of interest" description="Disordered" evidence="2">
    <location>
        <begin position="197"/>
        <end position="222"/>
    </location>
</feature>
<evidence type="ECO:0000259" key="3">
    <source>
        <dbReference type="PROSITE" id="PS50006"/>
    </source>
</evidence>
<feature type="region of interest" description="Disordered" evidence="2">
    <location>
        <begin position="306"/>
        <end position="325"/>
    </location>
</feature>
<feature type="compositionally biased region" description="Pro residues" evidence="2">
    <location>
        <begin position="373"/>
        <end position="389"/>
    </location>
</feature>
<dbReference type="Proteomes" id="UP000235034">
    <property type="component" value="Unassembled WGS sequence"/>
</dbReference>
<feature type="region of interest" description="Disordered" evidence="2">
    <location>
        <begin position="270"/>
        <end position="299"/>
    </location>
</feature>
<dbReference type="Pfam" id="PF00498">
    <property type="entry name" value="FHA"/>
    <property type="match status" value="1"/>
</dbReference>
<gene>
    <name evidence="4" type="ORF">Uis4E_0158</name>
</gene>
<feature type="compositionally biased region" description="Gly residues" evidence="2">
    <location>
        <begin position="270"/>
        <end position="283"/>
    </location>
</feature>
<reference evidence="4 5" key="1">
    <citation type="submission" date="2017-07" db="EMBL/GenBank/DDBJ databases">
        <title>Bifidobacterium novel species.</title>
        <authorList>
            <person name="Lugli G.A."/>
            <person name="Milani C."/>
            <person name="Duranti S."/>
            <person name="Mangifesta M."/>
        </authorList>
    </citation>
    <scope>NUCLEOTIDE SEQUENCE [LARGE SCALE GENOMIC DNA]</scope>
    <source>
        <strain evidence="4 5">77</strain>
    </source>
</reference>
<feature type="domain" description="FHA" evidence="3">
    <location>
        <begin position="528"/>
        <end position="579"/>
    </location>
</feature>
<accession>A0A2N5J6L4</accession>
<dbReference type="SUPFAM" id="SSF49879">
    <property type="entry name" value="SMAD/FHA domain"/>
    <property type="match status" value="1"/>
</dbReference>
<feature type="compositionally biased region" description="Polar residues" evidence="2">
    <location>
        <begin position="335"/>
        <end position="347"/>
    </location>
</feature>
<dbReference type="RefSeq" id="WP_101621348.1">
    <property type="nucleotide sequence ID" value="NZ_NMWT01000001.1"/>
</dbReference>
<organism evidence="4 5">
    <name type="scientific">Bifidobacterium parmae</name>
    <dbReference type="NCBI Taxonomy" id="361854"/>
    <lineage>
        <taxon>Bacteria</taxon>
        <taxon>Bacillati</taxon>
        <taxon>Actinomycetota</taxon>
        <taxon>Actinomycetes</taxon>
        <taxon>Bifidobacteriales</taxon>
        <taxon>Bifidobacteriaceae</taxon>
        <taxon>Bifidobacterium</taxon>
    </lineage>
</organism>
<proteinExistence type="predicted"/>
<dbReference type="PROSITE" id="PS50006">
    <property type="entry name" value="FHA_DOMAIN"/>
    <property type="match status" value="1"/>
</dbReference>
<evidence type="ECO:0000256" key="1">
    <source>
        <dbReference type="ARBA" id="ARBA00022553"/>
    </source>
</evidence>
<evidence type="ECO:0000313" key="4">
    <source>
        <dbReference type="EMBL" id="PLS29817.1"/>
    </source>
</evidence>
<feature type="compositionally biased region" description="Pro residues" evidence="2">
    <location>
        <begin position="420"/>
        <end position="436"/>
    </location>
</feature>
<dbReference type="Gene3D" id="2.60.200.20">
    <property type="match status" value="1"/>
</dbReference>
<feature type="region of interest" description="Disordered" evidence="2">
    <location>
        <begin position="334"/>
        <end position="501"/>
    </location>
</feature>
<dbReference type="EMBL" id="NMWT01000001">
    <property type="protein sequence ID" value="PLS29817.1"/>
    <property type="molecule type" value="Genomic_DNA"/>
</dbReference>
<name>A0A2N5J6L4_9BIFI</name>
<dbReference type="OrthoDB" id="277520at2"/>
<dbReference type="InterPro" id="IPR000253">
    <property type="entry name" value="FHA_dom"/>
</dbReference>
<dbReference type="InterPro" id="IPR008984">
    <property type="entry name" value="SMAD_FHA_dom_sf"/>
</dbReference>
<keyword evidence="1" id="KW-0597">Phosphoprotein</keyword>
<dbReference type="SMART" id="SM00240">
    <property type="entry name" value="FHA"/>
    <property type="match status" value="1"/>
</dbReference>